<reference evidence="10" key="2">
    <citation type="submission" date="2025-09" db="UniProtKB">
        <authorList>
            <consortium name="Ensembl"/>
        </authorList>
    </citation>
    <scope>IDENTIFICATION</scope>
</reference>
<dbReference type="Pfam" id="PF00338">
    <property type="entry name" value="Ribosomal_S10"/>
    <property type="match status" value="1"/>
</dbReference>
<evidence type="ECO:0000256" key="2">
    <source>
        <dbReference type="ARBA" id="ARBA00007102"/>
    </source>
</evidence>
<organism evidence="10 11">
    <name type="scientific">Cyprinus carpio</name>
    <name type="common">Common carp</name>
    <dbReference type="NCBI Taxonomy" id="7962"/>
    <lineage>
        <taxon>Eukaryota</taxon>
        <taxon>Metazoa</taxon>
        <taxon>Chordata</taxon>
        <taxon>Craniata</taxon>
        <taxon>Vertebrata</taxon>
        <taxon>Euteleostomi</taxon>
        <taxon>Actinopterygii</taxon>
        <taxon>Neopterygii</taxon>
        <taxon>Teleostei</taxon>
        <taxon>Ostariophysi</taxon>
        <taxon>Cypriniformes</taxon>
        <taxon>Cyprinidae</taxon>
        <taxon>Cyprininae</taxon>
        <taxon>Cyprinus</taxon>
    </lineage>
</organism>
<evidence type="ECO:0000256" key="5">
    <source>
        <dbReference type="ARBA" id="ARBA00023274"/>
    </source>
</evidence>
<evidence type="ECO:0000256" key="1">
    <source>
        <dbReference type="ARBA" id="ARBA00004173"/>
    </source>
</evidence>
<dbReference type="InterPro" id="IPR036838">
    <property type="entry name" value="Ribosomal_uS10_dom_sf"/>
</dbReference>
<evidence type="ECO:0000256" key="7">
    <source>
        <dbReference type="ARBA" id="ARBA00035544"/>
    </source>
</evidence>
<dbReference type="InterPro" id="IPR027486">
    <property type="entry name" value="Ribosomal_uS10_dom"/>
</dbReference>
<keyword evidence="5" id="KW-0687">Ribonucleoprotein</keyword>
<dbReference type="PANTHER" id="PTHR13334">
    <property type="entry name" value="MITOCHONDRIAL 28S RIBOSOMAL PROTEIN S10"/>
    <property type="match status" value="1"/>
</dbReference>
<evidence type="ECO:0000256" key="4">
    <source>
        <dbReference type="ARBA" id="ARBA00023128"/>
    </source>
</evidence>
<comment type="similarity">
    <text evidence="2">Belongs to the universal ribosomal protein uS10 family.</text>
</comment>
<name>A0A8C1NLN3_CYPCA</name>
<dbReference type="SUPFAM" id="SSF54999">
    <property type="entry name" value="Ribosomal protein S10"/>
    <property type="match status" value="1"/>
</dbReference>
<dbReference type="GO" id="GO:0003735">
    <property type="term" value="F:structural constituent of ribosome"/>
    <property type="evidence" value="ECO:0007669"/>
    <property type="project" value="InterPro"/>
</dbReference>
<keyword evidence="11" id="KW-1185">Reference proteome</keyword>
<feature type="compositionally biased region" description="Basic and acidic residues" evidence="8">
    <location>
        <begin position="33"/>
        <end position="49"/>
    </location>
</feature>
<proteinExistence type="inferred from homology"/>
<accession>A0A8C1NLN3</accession>
<evidence type="ECO:0000313" key="10">
    <source>
        <dbReference type="Ensembl" id="ENSCCRP00010094416.1"/>
    </source>
</evidence>
<dbReference type="Gene3D" id="3.30.70.600">
    <property type="entry name" value="Ribosomal protein S10 domain"/>
    <property type="match status" value="1"/>
</dbReference>
<dbReference type="PANTHER" id="PTHR13334:SF4">
    <property type="entry name" value="SMALL RIBOSOMAL SUBUNIT PROTEIN US10M"/>
    <property type="match status" value="1"/>
</dbReference>
<reference evidence="10" key="1">
    <citation type="submission" date="2025-08" db="UniProtKB">
        <authorList>
            <consortium name="Ensembl"/>
        </authorList>
    </citation>
    <scope>IDENTIFICATION</scope>
</reference>
<evidence type="ECO:0000313" key="11">
    <source>
        <dbReference type="Proteomes" id="UP000694427"/>
    </source>
</evidence>
<dbReference type="GO" id="GO:0006412">
    <property type="term" value="P:translation"/>
    <property type="evidence" value="ECO:0007669"/>
    <property type="project" value="InterPro"/>
</dbReference>
<dbReference type="AlphaFoldDB" id="A0A8C1NLN3"/>
<dbReference type="InterPro" id="IPR001848">
    <property type="entry name" value="Ribosomal_uS10"/>
</dbReference>
<evidence type="ECO:0000256" key="8">
    <source>
        <dbReference type="SAM" id="MobiDB-lite"/>
    </source>
</evidence>
<dbReference type="HAMAP" id="MF_00508">
    <property type="entry name" value="Ribosomal_uS10"/>
    <property type="match status" value="1"/>
</dbReference>
<dbReference type="Proteomes" id="UP000694427">
    <property type="component" value="Unplaced"/>
</dbReference>
<keyword evidence="4" id="KW-0496">Mitochondrion</keyword>
<keyword evidence="3" id="KW-0689">Ribosomal protein</keyword>
<dbReference type="Ensembl" id="ENSCCRT00010104764.1">
    <property type="protein sequence ID" value="ENSCCRP00010094416.1"/>
    <property type="gene ID" value="ENSCCRG00010041359.1"/>
</dbReference>
<sequence>IAVPLSAIRGAASLVSPLTTLPLPLPSRKHGGLRVEREERPRPVRDHSRTRPPGTAASFTCFIRYYPNRVADRVLSVFCHVLCVSQAAAAVRHQAGTSRSLHGARAPAVSARHLKQLGVTSLRSLSQVSLSEEPDALYQKLSVRVKGHDRSVLDSFEFFASLAARELGLSLERAFEPRKHTEKLTLLKSVHIFKKHRVQYETRTHHRTIEISRVTGSSARVYLEYIQRNLPEGVAMEVTKVTAAAAGQTQSCFSITHSACLLCRPLLKRSRNTSRNRCGTRANWSRAVSEQHTVSGAGLCPLTADSHPNCDRQSVCVCVHGNC</sequence>
<feature type="domain" description="Small ribosomal subunit protein uS10" evidence="9">
    <location>
        <begin position="142"/>
        <end position="239"/>
    </location>
</feature>
<dbReference type="InterPro" id="IPR040055">
    <property type="entry name" value="Ribosomal_uS10m"/>
</dbReference>
<evidence type="ECO:0000256" key="3">
    <source>
        <dbReference type="ARBA" id="ARBA00022980"/>
    </source>
</evidence>
<dbReference type="SMART" id="SM01403">
    <property type="entry name" value="Ribosomal_S10"/>
    <property type="match status" value="1"/>
</dbReference>
<evidence type="ECO:0000256" key="6">
    <source>
        <dbReference type="ARBA" id="ARBA00035261"/>
    </source>
</evidence>
<evidence type="ECO:0000259" key="9">
    <source>
        <dbReference type="SMART" id="SM01403"/>
    </source>
</evidence>
<comment type="subcellular location">
    <subcellularLocation>
        <location evidence="1">Mitochondrion</location>
    </subcellularLocation>
</comment>
<protein>
    <recommendedName>
        <fullName evidence="6">Small ribosomal subunit protein uS10m</fullName>
    </recommendedName>
    <alternativeName>
        <fullName evidence="7">28S ribosomal protein S10, mitochondrial</fullName>
    </alternativeName>
</protein>
<dbReference type="GO" id="GO:0005763">
    <property type="term" value="C:mitochondrial small ribosomal subunit"/>
    <property type="evidence" value="ECO:0007669"/>
    <property type="project" value="InterPro"/>
</dbReference>
<feature type="region of interest" description="Disordered" evidence="8">
    <location>
        <begin position="26"/>
        <end position="52"/>
    </location>
</feature>